<dbReference type="Proteomes" id="UP000068243">
    <property type="component" value="Unassembled WGS sequence"/>
</dbReference>
<dbReference type="Gene3D" id="3.90.1200.10">
    <property type="match status" value="1"/>
</dbReference>
<dbReference type="SUPFAM" id="SSF56112">
    <property type="entry name" value="Protein kinase-like (PK-like)"/>
    <property type="match status" value="1"/>
</dbReference>
<dbReference type="OMA" id="KEKRCHY"/>
<dbReference type="CDD" id="cd05120">
    <property type="entry name" value="APH_ChoK_like"/>
    <property type="match status" value="1"/>
</dbReference>
<feature type="domain" description="Aminoglycoside phosphotransferase" evidence="1">
    <location>
        <begin position="34"/>
        <end position="254"/>
    </location>
</feature>
<dbReference type="VEuPathDB" id="FungiDB:ATCC64974_105490"/>
<dbReference type="InterPro" id="IPR011009">
    <property type="entry name" value="Kinase-like_dom_sf"/>
</dbReference>
<dbReference type="InterPro" id="IPR051678">
    <property type="entry name" value="AGP_Transferase"/>
</dbReference>
<dbReference type="PANTHER" id="PTHR21310:SF15">
    <property type="entry name" value="AMINOGLYCOSIDE PHOSPHOTRANSFERASE DOMAIN-CONTAINING PROTEIN"/>
    <property type="match status" value="1"/>
</dbReference>
<dbReference type="VEuPathDB" id="FungiDB:ASPNIDRAFT2_38597"/>
<dbReference type="InterPro" id="IPR002575">
    <property type="entry name" value="Aminoglycoside_PTrfase"/>
</dbReference>
<dbReference type="VEuPathDB" id="FungiDB:An08g01130"/>
<proteinExistence type="predicted"/>
<evidence type="ECO:0000313" key="3">
    <source>
        <dbReference type="Proteomes" id="UP000068243"/>
    </source>
</evidence>
<dbReference type="Pfam" id="PF01636">
    <property type="entry name" value="APH"/>
    <property type="match status" value="1"/>
</dbReference>
<dbReference type="EMBL" id="BCMY01000006">
    <property type="protein sequence ID" value="GAQ41409.1"/>
    <property type="molecule type" value="Genomic_DNA"/>
</dbReference>
<dbReference type="AlphaFoldDB" id="A0A100IHP0"/>
<gene>
    <name evidence="2" type="ORF">ABL_04130</name>
</gene>
<reference evidence="3" key="1">
    <citation type="journal article" date="2016" name="Genome Announc.">
        <title>Draft genome sequence of Aspergillus niger strain An76.</title>
        <authorList>
            <person name="Gong W."/>
            <person name="Cheng Z."/>
            <person name="Zhang H."/>
            <person name="Liu L."/>
            <person name="Gao P."/>
            <person name="Wang L."/>
        </authorList>
    </citation>
    <scope>NUCLEOTIDE SEQUENCE [LARGE SCALE GENOMIC DNA]</scope>
    <source>
        <strain evidence="3">An76</strain>
    </source>
</reference>
<evidence type="ECO:0000259" key="1">
    <source>
        <dbReference type="Pfam" id="PF01636"/>
    </source>
</evidence>
<dbReference type="PANTHER" id="PTHR21310">
    <property type="entry name" value="AMINOGLYCOSIDE PHOSPHOTRANSFERASE-RELATED-RELATED"/>
    <property type="match status" value="1"/>
</dbReference>
<protein>
    <recommendedName>
        <fullName evidence="1">Aminoglycoside phosphotransferase domain-containing protein</fullName>
    </recommendedName>
</protein>
<dbReference type="VEuPathDB" id="FungiDB:M747DRAFT_361771"/>
<sequence>MSDTYTGYDECGCSLAEQSMRRHYNPIRFIRGSRAGGVWAIGTDLILKAHPKFEDSLENERQALHLLEAHPHIPAPKADRNWVDQNGNHFSMQTQLDGETLENAWPRLSKDQKATIADQVADVCKQLQSITSPSIQGIDGGACPLDMVFDDGKLQGPFHSDSEFREAISRELSSSAFSNKKDELMKCFPVCGPYVLTHGDLNISNIMVKYGQLVGIIDWEFAAYYPIWYEYLGIARDSTGKDAEWRELLRQRLDSHEDAKDFLKDLRNLQWYNRLGD</sequence>
<organism evidence="2 3">
    <name type="scientific">Aspergillus niger</name>
    <dbReference type="NCBI Taxonomy" id="5061"/>
    <lineage>
        <taxon>Eukaryota</taxon>
        <taxon>Fungi</taxon>
        <taxon>Dikarya</taxon>
        <taxon>Ascomycota</taxon>
        <taxon>Pezizomycotina</taxon>
        <taxon>Eurotiomycetes</taxon>
        <taxon>Eurotiomycetidae</taxon>
        <taxon>Eurotiales</taxon>
        <taxon>Aspergillaceae</taxon>
        <taxon>Aspergillus</taxon>
        <taxon>Aspergillus subgen. Circumdati</taxon>
    </lineage>
</organism>
<accession>A0A100IHP0</accession>
<evidence type="ECO:0000313" key="2">
    <source>
        <dbReference type="EMBL" id="GAQ41409.1"/>
    </source>
</evidence>
<name>A0A100IHP0_ASPNG</name>
<dbReference type="OrthoDB" id="8300194at2759"/>
<comment type="caution">
    <text evidence="2">The sequence shown here is derived from an EMBL/GenBank/DDBJ whole genome shotgun (WGS) entry which is preliminary data.</text>
</comment>